<name>A0A9Q1RUE6_9SOLA</name>
<organism evidence="1 2">
    <name type="scientific">Anisodus acutangulus</name>
    <dbReference type="NCBI Taxonomy" id="402998"/>
    <lineage>
        <taxon>Eukaryota</taxon>
        <taxon>Viridiplantae</taxon>
        <taxon>Streptophyta</taxon>
        <taxon>Embryophyta</taxon>
        <taxon>Tracheophyta</taxon>
        <taxon>Spermatophyta</taxon>
        <taxon>Magnoliopsida</taxon>
        <taxon>eudicotyledons</taxon>
        <taxon>Gunneridae</taxon>
        <taxon>Pentapetalae</taxon>
        <taxon>asterids</taxon>
        <taxon>lamiids</taxon>
        <taxon>Solanales</taxon>
        <taxon>Solanaceae</taxon>
        <taxon>Solanoideae</taxon>
        <taxon>Hyoscyameae</taxon>
        <taxon>Anisodus</taxon>
    </lineage>
</organism>
<evidence type="ECO:0000313" key="1">
    <source>
        <dbReference type="EMBL" id="KAJ8573889.1"/>
    </source>
</evidence>
<evidence type="ECO:0000313" key="2">
    <source>
        <dbReference type="Proteomes" id="UP001152561"/>
    </source>
</evidence>
<protein>
    <submittedName>
        <fullName evidence="1">Uncharacterized protein</fullName>
    </submittedName>
</protein>
<accession>A0A9Q1RUE6</accession>
<reference evidence="2" key="1">
    <citation type="journal article" date="2023" name="Proc. Natl. Acad. Sci. U.S.A.">
        <title>Genomic and structural basis for evolution of tropane alkaloid biosynthesis.</title>
        <authorList>
            <person name="Wanga Y.-J."/>
            <person name="Taina T."/>
            <person name="Yua J.-Y."/>
            <person name="Lia J."/>
            <person name="Xua B."/>
            <person name="Chenc J."/>
            <person name="D'Auriad J.C."/>
            <person name="Huanga J.-P."/>
            <person name="Huanga S.-X."/>
        </authorList>
    </citation>
    <scope>NUCLEOTIDE SEQUENCE [LARGE SCALE GENOMIC DNA]</scope>
    <source>
        <strain evidence="2">cv. KIB-2019</strain>
    </source>
</reference>
<keyword evidence="2" id="KW-1185">Reference proteome</keyword>
<dbReference type="Proteomes" id="UP001152561">
    <property type="component" value="Unassembled WGS sequence"/>
</dbReference>
<sequence length="76" mass="7973">MRFLGISNFAPPLAPAGGISDYISSVITGQSSQCPFHKRASGKLSSLNLSLDLVDALSSATNVFFIVLFSSDHRGG</sequence>
<comment type="caution">
    <text evidence="1">The sequence shown here is derived from an EMBL/GenBank/DDBJ whole genome shotgun (WGS) entry which is preliminary data.</text>
</comment>
<gene>
    <name evidence="1" type="ORF">K7X08_010400</name>
</gene>
<dbReference type="AlphaFoldDB" id="A0A9Q1RUE6"/>
<dbReference type="EMBL" id="JAJAGQ010000001">
    <property type="protein sequence ID" value="KAJ8573889.1"/>
    <property type="molecule type" value="Genomic_DNA"/>
</dbReference>
<proteinExistence type="predicted"/>